<dbReference type="RefSeq" id="WP_149305710.1">
    <property type="nucleotide sequence ID" value="NZ_SRSD01000001.1"/>
</dbReference>
<dbReference type="AlphaFoldDB" id="A0A5A9XPN1"/>
<comment type="subunit">
    <text evidence="2">Component of a cohesin-like complex composed of ScpA, ScpB and the Smc homodimer, in which ScpA and ScpB bind to the head domain of Smc. The presence of the three proteins is required for the association of the complex with DNA.</text>
</comment>
<dbReference type="OrthoDB" id="9811016at2"/>
<evidence type="ECO:0000313" key="3">
    <source>
        <dbReference type="EMBL" id="KAA0895127.1"/>
    </source>
</evidence>
<dbReference type="GO" id="GO:0006260">
    <property type="term" value="P:DNA replication"/>
    <property type="evidence" value="ECO:0007669"/>
    <property type="project" value="UniProtKB-UniRule"/>
</dbReference>
<dbReference type="HAMAP" id="MF_01805">
    <property type="entry name" value="ScpA"/>
    <property type="match status" value="1"/>
</dbReference>
<dbReference type="InterPro" id="IPR003768">
    <property type="entry name" value="ScpA"/>
</dbReference>
<dbReference type="PANTHER" id="PTHR33969">
    <property type="entry name" value="SEGREGATION AND CONDENSATION PROTEIN A"/>
    <property type="match status" value="1"/>
</dbReference>
<evidence type="ECO:0000313" key="4">
    <source>
        <dbReference type="Proteomes" id="UP000324298"/>
    </source>
</evidence>
<organism evidence="3 4">
    <name type="scientific">Oryzomonas rubra</name>
    <dbReference type="NCBI Taxonomy" id="2509454"/>
    <lineage>
        <taxon>Bacteria</taxon>
        <taxon>Pseudomonadati</taxon>
        <taxon>Thermodesulfobacteriota</taxon>
        <taxon>Desulfuromonadia</taxon>
        <taxon>Geobacterales</taxon>
        <taxon>Geobacteraceae</taxon>
        <taxon>Oryzomonas</taxon>
    </lineage>
</organism>
<keyword evidence="2" id="KW-0132">Cell division</keyword>
<dbReference type="Proteomes" id="UP000324298">
    <property type="component" value="Unassembled WGS sequence"/>
</dbReference>
<dbReference type="GO" id="GO:0051301">
    <property type="term" value="P:cell division"/>
    <property type="evidence" value="ECO:0007669"/>
    <property type="project" value="UniProtKB-KW"/>
</dbReference>
<sequence length="271" mass="30493">MNPAREENPTLLDGFRDGYSVHLDKFDGPLDLLLHLIRKNEVDICDIPIADITRQYLDYIKLMKVLNLDVAGDFLLMASTLLHIKSRMLLPPDDEEESEEEEGDPRAELVRRLLEYQQYKEAGMVIGARALLGREVFTRACPDPALSTARTEEGPLEVSLFELVDAFRALLARIPKESFHDVAPGDSLNIADCINEILSLLQDRDTLQFDELIKDELTSERVIVTFLALLELCRLKLIRIFQNGEYGAIWFVPAVAPEQAGSAEEAVQSPA</sequence>
<comment type="similarity">
    <text evidence="2">Belongs to the ScpA family.</text>
</comment>
<dbReference type="PANTHER" id="PTHR33969:SF2">
    <property type="entry name" value="SEGREGATION AND CONDENSATION PROTEIN A"/>
    <property type="match status" value="1"/>
</dbReference>
<dbReference type="EMBL" id="SRSD01000001">
    <property type="protein sequence ID" value="KAA0895127.1"/>
    <property type="molecule type" value="Genomic_DNA"/>
</dbReference>
<dbReference type="InterPro" id="IPR023093">
    <property type="entry name" value="ScpA-like_C"/>
</dbReference>
<dbReference type="Pfam" id="PF02616">
    <property type="entry name" value="SMC_ScpA"/>
    <property type="match status" value="1"/>
</dbReference>
<comment type="function">
    <text evidence="2">Participates in chromosomal partition during cell division. May act via the formation of a condensin-like complex containing Smc and ScpB that pull DNA away from mid-cell into both cell halves.</text>
</comment>
<keyword evidence="4" id="KW-1185">Reference proteome</keyword>
<comment type="caution">
    <text evidence="3">The sequence shown here is derived from an EMBL/GenBank/DDBJ whole genome shotgun (WGS) entry which is preliminary data.</text>
</comment>
<accession>A0A5A9XPN1</accession>
<keyword evidence="2" id="KW-0131">Cell cycle</keyword>
<evidence type="ECO:0000256" key="2">
    <source>
        <dbReference type="HAMAP-Rule" id="MF_01805"/>
    </source>
</evidence>
<dbReference type="GO" id="GO:0005737">
    <property type="term" value="C:cytoplasm"/>
    <property type="evidence" value="ECO:0007669"/>
    <property type="project" value="UniProtKB-SubCell"/>
</dbReference>
<keyword evidence="2" id="KW-0159">Chromosome partition</keyword>
<name>A0A5A9XPN1_9BACT</name>
<reference evidence="3 4" key="1">
    <citation type="submission" date="2019-04" db="EMBL/GenBank/DDBJ databases">
        <title>Geobacter ruber sp. nov., ferric-reducing bacteria isolated from paddy soil.</title>
        <authorList>
            <person name="Xu Z."/>
            <person name="Masuda Y."/>
            <person name="Itoh H."/>
            <person name="Senoo K."/>
        </authorList>
    </citation>
    <scope>NUCLEOTIDE SEQUENCE [LARGE SCALE GENOMIC DNA]</scope>
    <source>
        <strain evidence="3 4">Red88</strain>
    </source>
</reference>
<evidence type="ECO:0000256" key="1">
    <source>
        <dbReference type="ARBA" id="ARBA00044777"/>
    </source>
</evidence>
<proteinExistence type="inferred from homology"/>
<dbReference type="GO" id="GO:0007059">
    <property type="term" value="P:chromosome segregation"/>
    <property type="evidence" value="ECO:0007669"/>
    <property type="project" value="UniProtKB-UniRule"/>
</dbReference>
<keyword evidence="2" id="KW-0963">Cytoplasm</keyword>
<protein>
    <recommendedName>
        <fullName evidence="1 2">Segregation and condensation protein A</fullName>
    </recommendedName>
</protein>
<dbReference type="Gene3D" id="1.10.10.580">
    <property type="entry name" value="Structural maintenance of chromosome 1. Chain E"/>
    <property type="match status" value="1"/>
</dbReference>
<comment type="subcellular location">
    <subcellularLocation>
        <location evidence="2">Cytoplasm</location>
    </subcellularLocation>
    <text evidence="2">Associated with two foci at the outer edges of the nucleoid region in young cells, and at four foci within both cell halves in older cells.</text>
</comment>
<dbReference type="Gene3D" id="6.10.250.2410">
    <property type="match status" value="1"/>
</dbReference>
<gene>
    <name evidence="2" type="primary">scpA</name>
    <name evidence="3" type="ORF">ET418_00995</name>
</gene>